<protein>
    <submittedName>
        <fullName evidence="2">Uncharacterized protein</fullName>
    </submittedName>
</protein>
<evidence type="ECO:0000313" key="3">
    <source>
        <dbReference type="Proteomes" id="UP000094389"/>
    </source>
</evidence>
<dbReference type="Proteomes" id="UP000094389">
    <property type="component" value="Unassembled WGS sequence"/>
</dbReference>
<sequence length="59" mass="6799">MWFIIAAYLFIMLPLISILKHCSERFALAEALLNTEGEDLWKESVRGFNMATLFPHVSL</sequence>
<feature type="signal peptide" evidence="1">
    <location>
        <begin position="1"/>
        <end position="18"/>
    </location>
</feature>
<reference evidence="2 3" key="1">
    <citation type="journal article" date="2016" name="Proc. Natl. Acad. Sci. U.S.A.">
        <title>Comparative genomics of biotechnologically important yeasts.</title>
        <authorList>
            <person name="Riley R."/>
            <person name="Haridas S."/>
            <person name="Wolfe K.H."/>
            <person name="Lopes M.R."/>
            <person name="Hittinger C.T."/>
            <person name="Goeker M."/>
            <person name="Salamov A.A."/>
            <person name="Wisecaver J.H."/>
            <person name="Long T.M."/>
            <person name="Calvey C.H."/>
            <person name="Aerts A.L."/>
            <person name="Barry K.W."/>
            <person name="Choi C."/>
            <person name="Clum A."/>
            <person name="Coughlan A.Y."/>
            <person name="Deshpande S."/>
            <person name="Douglass A.P."/>
            <person name="Hanson S.J."/>
            <person name="Klenk H.-P."/>
            <person name="LaButti K.M."/>
            <person name="Lapidus A."/>
            <person name="Lindquist E.A."/>
            <person name="Lipzen A.M."/>
            <person name="Meier-Kolthoff J.P."/>
            <person name="Ohm R.A."/>
            <person name="Otillar R.P."/>
            <person name="Pangilinan J.L."/>
            <person name="Peng Y."/>
            <person name="Rokas A."/>
            <person name="Rosa C.A."/>
            <person name="Scheuner C."/>
            <person name="Sibirny A.A."/>
            <person name="Slot J.C."/>
            <person name="Stielow J.B."/>
            <person name="Sun H."/>
            <person name="Kurtzman C.P."/>
            <person name="Blackwell M."/>
            <person name="Grigoriev I.V."/>
            <person name="Jeffries T.W."/>
        </authorList>
    </citation>
    <scope>NUCLEOTIDE SEQUENCE [LARGE SCALE GENOMIC DNA]</scope>
    <source>
        <strain evidence="3">ATCC 18201 / CBS 1600 / BCRC 20928 / JCM 3617 / NBRC 0987 / NRRL Y-1542</strain>
    </source>
</reference>
<name>A0A1E4SAE9_CYBJN</name>
<dbReference type="GeneID" id="30988538"/>
<proteinExistence type="predicted"/>
<gene>
    <name evidence="2" type="ORF">CYBJADRAFT_165674</name>
</gene>
<dbReference type="AlphaFoldDB" id="A0A1E4SAE9"/>
<dbReference type="RefSeq" id="XP_020073421.1">
    <property type="nucleotide sequence ID" value="XM_020214142.1"/>
</dbReference>
<accession>A0A1E4SAE9</accession>
<keyword evidence="3" id="KW-1185">Reference proteome</keyword>
<evidence type="ECO:0000313" key="2">
    <source>
        <dbReference type="EMBL" id="ODV76382.1"/>
    </source>
</evidence>
<organism evidence="2 3">
    <name type="scientific">Cyberlindnera jadinii (strain ATCC 18201 / CBS 1600 / BCRC 20928 / JCM 3617 / NBRC 0987 / NRRL Y-1542)</name>
    <name type="common">Torula yeast</name>
    <name type="synonym">Candida utilis</name>
    <dbReference type="NCBI Taxonomy" id="983966"/>
    <lineage>
        <taxon>Eukaryota</taxon>
        <taxon>Fungi</taxon>
        <taxon>Dikarya</taxon>
        <taxon>Ascomycota</taxon>
        <taxon>Saccharomycotina</taxon>
        <taxon>Saccharomycetes</taxon>
        <taxon>Phaffomycetales</taxon>
        <taxon>Phaffomycetaceae</taxon>
        <taxon>Cyberlindnera</taxon>
    </lineage>
</organism>
<evidence type="ECO:0000256" key="1">
    <source>
        <dbReference type="SAM" id="SignalP"/>
    </source>
</evidence>
<keyword evidence="1" id="KW-0732">Signal</keyword>
<dbReference type="EMBL" id="KV453925">
    <property type="protein sequence ID" value="ODV76382.1"/>
    <property type="molecule type" value="Genomic_DNA"/>
</dbReference>
<feature type="chain" id="PRO_5009162722" evidence="1">
    <location>
        <begin position="19"/>
        <end position="59"/>
    </location>
</feature>